<proteinExistence type="predicted"/>
<evidence type="ECO:0000256" key="1">
    <source>
        <dbReference type="SAM" id="MobiDB-lite"/>
    </source>
</evidence>
<feature type="compositionally biased region" description="Polar residues" evidence="1">
    <location>
        <begin position="8"/>
        <end position="17"/>
    </location>
</feature>
<organism evidence="2">
    <name type="scientific">Solanum chilense</name>
    <name type="common">Tomato</name>
    <name type="synonym">Lycopersicon chilense</name>
    <dbReference type="NCBI Taxonomy" id="4083"/>
    <lineage>
        <taxon>Eukaryota</taxon>
        <taxon>Viridiplantae</taxon>
        <taxon>Streptophyta</taxon>
        <taxon>Embryophyta</taxon>
        <taxon>Tracheophyta</taxon>
        <taxon>Spermatophyta</taxon>
        <taxon>Magnoliopsida</taxon>
        <taxon>eudicotyledons</taxon>
        <taxon>Gunneridae</taxon>
        <taxon>Pentapetalae</taxon>
        <taxon>asterids</taxon>
        <taxon>lamiids</taxon>
        <taxon>Solanales</taxon>
        <taxon>Solanaceae</taxon>
        <taxon>Solanoideae</taxon>
        <taxon>Solaneae</taxon>
        <taxon>Solanum</taxon>
        <taxon>Solanum subgen. Lycopersicon</taxon>
    </lineage>
</organism>
<reference evidence="2" key="1">
    <citation type="submission" date="2019-05" db="EMBL/GenBank/DDBJ databases">
        <title>The de novo reference genome and transcriptome assemblies of the wild tomato species Solanum chilense.</title>
        <authorList>
            <person name="Stam R."/>
            <person name="Nosenko T."/>
            <person name="Hoerger A.C."/>
            <person name="Stephan W."/>
            <person name="Seidel M.A."/>
            <person name="Kuhn J.M.M."/>
            <person name="Haberer G."/>
            <person name="Tellier A."/>
        </authorList>
    </citation>
    <scope>NUCLEOTIDE SEQUENCE</scope>
    <source>
        <tissue evidence="2">Mature leaves</tissue>
    </source>
</reference>
<comment type="caution">
    <text evidence="2">The sequence shown here is derived from an EMBL/GenBank/DDBJ whole genome shotgun (WGS) entry which is preliminary data.</text>
</comment>
<evidence type="ECO:0000313" key="2">
    <source>
        <dbReference type="EMBL" id="TMW85959.1"/>
    </source>
</evidence>
<feature type="region of interest" description="Disordered" evidence="1">
    <location>
        <begin position="1"/>
        <end position="21"/>
    </location>
</feature>
<dbReference type="AlphaFoldDB" id="A0A6N2AW89"/>
<sequence length="85" mass="10106">MPRRASQAIESWNNEGSGSRDLNRWKIVPTVIWWTIWKERNLRCFEGISSLLHRIKMNYIITFCYWCNSEYVDDPITIIDIPGSL</sequence>
<dbReference type="EMBL" id="RXGB01006933">
    <property type="protein sequence ID" value="TMW85959.1"/>
    <property type="molecule type" value="Genomic_DNA"/>
</dbReference>
<gene>
    <name evidence="2" type="ORF">EJD97_022184</name>
</gene>
<name>A0A6N2AW89_SOLCI</name>
<protein>
    <submittedName>
        <fullName evidence="2">Uncharacterized protein</fullName>
    </submittedName>
</protein>
<accession>A0A6N2AW89</accession>